<keyword evidence="4" id="KW-0444">Lipid biosynthesis</keyword>
<comment type="subcellular location">
    <subcellularLocation>
        <location evidence="1">Cell membrane</location>
        <topology evidence="1">Multi-pass membrane protein</topology>
    </subcellularLocation>
</comment>
<evidence type="ECO:0000256" key="2">
    <source>
        <dbReference type="ARBA" id="ARBA00005967"/>
    </source>
</evidence>
<evidence type="ECO:0000256" key="10">
    <source>
        <dbReference type="ARBA" id="ARBA00022989"/>
    </source>
</evidence>
<evidence type="ECO:0000256" key="3">
    <source>
        <dbReference type="ARBA" id="ARBA00022475"/>
    </source>
</evidence>
<feature type="binding site" evidence="17">
    <location>
        <position position="24"/>
    </location>
    <ligand>
        <name>ATP</name>
        <dbReference type="ChEBI" id="CHEBI:30616"/>
    </ligand>
</feature>
<dbReference type="CDD" id="cd14263">
    <property type="entry name" value="DAGK_IM_like"/>
    <property type="match status" value="1"/>
</dbReference>
<feature type="binding site" evidence="18">
    <location>
        <position position="24"/>
    </location>
    <ligand>
        <name>a divalent metal cation</name>
        <dbReference type="ChEBI" id="CHEBI:60240"/>
    </ligand>
</feature>
<evidence type="ECO:0000256" key="17">
    <source>
        <dbReference type="PIRSR" id="PIRSR600829-3"/>
    </source>
</evidence>
<evidence type="ECO:0000256" key="15">
    <source>
        <dbReference type="PIRSR" id="PIRSR600829-1"/>
    </source>
</evidence>
<feature type="transmembrane region" description="Helical" evidence="19">
    <location>
        <begin position="52"/>
        <end position="71"/>
    </location>
</feature>
<keyword evidence="9 17" id="KW-0067">ATP-binding</keyword>
<dbReference type="InterPro" id="IPR000829">
    <property type="entry name" value="DAGK"/>
</dbReference>
<dbReference type="InterPro" id="IPR036945">
    <property type="entry name" value="DAGK_sf"/>
</dbReference>
<organism evidence="20 21">
    <name type="scientific">Candidatus Magasanikbacteria bacterium CG_4_10_14_0_2_um_filter_41_31</name>
    <dbReference type="NCBI Taxonomy" id="1974639"/>
    <lineage>
        <taxon>Bacteria</taxon>
        <taxon>Candidatus Magasanikiibacteriota</taxon>
    </lineage>
</organism>
<dbReference type="PANTHER" id="PTHR34299:SF1">
    <property type="entry name" value="DIACYLGLYCEROL KINASE"/>
    <property type="match status" value="1"/>
</dbReference>
<keyword evidence="14" id="KW-1208">Phospholipid metabolism</keyword>
<name>A0A2M7V3J3_9BACT</name>
<evidence type="ECO:0000256" key="8">
    <source>
        <dbReference type="ARBA" id="ARBA00022777"/>
    </source>
</evidence>
<dbReference type="PANTHER" id="PTHR34299">
    <property type="entry name" value="DIACYLGLYCEROL KINASE"/>
    <property type="match status" value="1"/>
</dbReference>
<feature type="binding site" evidence="17">
    <location>
        <position position="72"/>
    </location>
    <ligand>
        <name>ATP</name>
        <dbReference type="ChEBI" id="CHEBI:30616"/>
    </ligand>
</feature>
<dbReference type="GO" id="GO:0005524">
    <property type="term" value="F:ATP binding"/>
    <property type="evidence" value="ECO:0007669"/>
    <property type="project" value="UniProtKB-KW"/>
</dbReference>
<gene>
    <name evidence="20" type="ORF">COX83_02820</name>
</gene>
<keyword evidence="7 17" id="KW-0547">Nucleotide-binding</keyword>
<feature type="binding site" evidence="17">
    <location>
        <begin position="90"/>
        <end position="91"/>
    </location>
    <ligand>
        <name>ATP</name>
        <dbReference type="ChEBI" id="CHEBI:30616"/>
    </ligand>
</feature>
<comment type="cofactor">
    <cofactor evidence="18">
        <name>Mg(2+)</name>
        <dbReference type="ChEBI" id="CHEBI:18420"/>
    </cofactor>
    <text evidence="18">Mn(2+), Zn(2+), Cd(2+) and Co(2+) support activity to lesser extents.</text>
</comment>
<keyword evidence="12 19" id="KW-0472">Membrane</keyword>
<evidence type="ECO:0000256" key="6">
    <source>
        <dbReference type="ARBA" id="ARBA00022692"/>
    </source>
</evidence>
<dbReference type="Proteomes" id="UP000230078">
    <property type="component" value="Unassembled WGS sequence"/>
</dbReference>
<dbReference type="GO" id="GO:0046872">
    <property type="term" value="F:metal ion binding"/>
    <property type="evidence" value="ECO:0007669"/>
    <property type="project" value="UniProtKB-KW"/>
</dbReference>
<comment type="similarity">
    <text evidence="2">Belongs to the bacterial diacylglycerol kinase family.</text>
</comment>
<evidence type="ECO:0000256" key="1">
    <source>
        <dbReference type="ARBA" id="ARBA00004651"/>
    </source>
</evidence>
<dbReference type="EMBL" id="PFPI01000036">
    <property type="protein sequence ID" value="PIZ93042.1"/>
    <property type="molecule type" value="Genomic_DNA"/>
</dbReference>
<evidence type="ECO:0000313" key="20">
    <source>
        <dbReference type="EMBL" id="PIZ93042.1"/>
    </source>
</evidence>
<keyword evidence="11" id="KW-0443">Lipid metabolism</keyword>
<proteinExistence type="inferred from homology"/>
<evidence type="ECO:0000313" key="21">
    <source>
        <dbReference type="Proteomes" id="UP000230078"/>
    </source>
</evidence>
<keyword evidence="18" id="KW-0460">Magnesium</keyword>
<sequence>MYIKQFFVSMSHACRGIWYVFRNEQNFRLQTIAALLVGIFAWYLPLSDGERLLILLLIMLILILELINSAIEKFTDIVKPRLHQHVRVVKDIMAGTVLIASFGAFIIGLMIFIPHIIEVFGN</sequence>
<keyword evidence="8 20" id="KW-0418">Kinase</keyword>
<evidence type="ECO:0000256" key="12">
    <source>
        <dbReference type="ARBA" id="ARBA00023136"/>
    </source>
</evidence>
<keyword evidence="3" id="KW-1003">Cell membrane</keyword>
<dbReference type="Gene3D" id="1.10.287.3610">
    <property type="match status" value="1"/>
</dbReference>
<keyword evidence="13" id="KW-0594">Phospholipid biosynthesis</keyword>
<feature type="binding site" evidence="18">
    <location>
        <position position="72"/>
    </location>
    <ligand>
        <name>a divalent metal cation</name>
        <dbReference type="ChEBI" id="CHEBI:60240"/>
    </ligand>
</feature>
<comment type="caution">
    <text evidence="20">The sequence shown here is derived from an EMBL/GenBank/DDBJ whole genome shotgun (WGS) entry which is preliminary data.</text>
</comment>
<dbReference type="AlphaFoldDB" id="A0A2M7V3J3"/>
<evidence type="ECO:0000256" key="7">
    <source>
        <dbReference type="ARBA" id="ARBA00022741"/>
    </source>
</evidence>
<evidence type="ECO:0000256" key="13">
    <source>
        <dbReference type="ARBA" id="ARBA00023209"/>
    </source>
</evidence>
<feature type="transmembrane region" description="Helical" evidence="19">
    <location>
        <begin position="92"/>
        <end position="117"/>
    </location>
</feature>
<evidence type="ECO:0000256" key="5">
    <source>
        <dbReference type="ARBA" id="ARBA00022679"/>
    </source>
</evidence>
<evidence type="ECO:0000256" key="16">
    <source>
        <dbReference type="PIRSR" id="PIRSR600829-2"/>
    </source>
</evidence>
<dbReference type="GO" id="GO:0008654">
    <property type="term" value="P:phospholipid biosynthetic process"/>
    <property type="evidence" value="ECO:0007669"/>
    <property type="project" value="UniProtKB-KW"/>
</dbReference>
<keyword evidence="10 19" id="KW-1133">Transmembrane helix</keyword>
<evidence type="ECO:0000256" key="19">
    <source>
        <dbReference type="SAM" id="Phobius"/>
    </source>
</evidence>
<evidence type="ECO:0000256" key="4">
    <source>
        <dbReference type="ARBA" id="ARBA00022516"/>
    </source>
</evidence>
<reference evidence="21" key="1">
    <citation type="submission" date="2017-09" db="EMBL/GenBank/DDBJ databases">
        <title>Depth-based differentiation of microbial function through sediment-hosted aquifers and enrichment of novel symbionts in the deep terrestrial subsurface.</title>
        <authorList>
            <person name="Probst A.J."/>
            <person name="Ladd B."/>
            <person name="Jarett J.K."/>
            <person name="Geller-Mcgrath D.E."/>
            <person name="Sieber C.M.K."/>
            <person name="Emerson J.B."/>
            <person name="Anantharaman K."/>
            <person name="Thomas B.C."/>
            <person name="Malmstrom R."/>
            <person name="Stieglmeier M."/>
            <person name="Klingl A."/>
            <person name="Woyke T."/>
            <person name="Ryan C.M."/>
            <person name="Banfield J.F."/>
        </authorList>
    </citation>
    <scope>NUCLEOTIDE SEQUENCE [LARGE SCALE GENOMIC DNA]</scope>
</reference>
<evidence type="ECO:0000256" key="14">
    <source>
        <dbReference type="ARBA" id="ARBA00023264"/>
    </source>
</evidence>
<feature type="transmembrane region" description="Helical" evidence="19">
    <location>
        <begin position="27"/>
        <end position="46"/>
    </location>
</feature>
<keyword evidence="6 19" id="KW-0812">Transmembrane</keyword>
<dbReference type="Pfam" id="PF01219">
    <property type="entry name" value="DAGK_prokar"/>
    <property type="match status" value="1"/>
</dbReference>
<dbReference type="GO" id="GO:0005886">
    <property type="term" value="C:plasma membrane"/>
    <property type="evidence" value="ECO:0007669"/>
    <property type="project" value="UniProtKB-SubCell"/>
</dbReference>
<keyword evidence="5" id="KW-0808">Transferase</keyword>
<accession>A0A2M7V3J3</accession>
<evidence type="ECO:0000256" key="11">
    <source>
        <dbReference type="ARBA" id="ARBA00023098"/>
    </source>
</evidence>
<protein>
    <submittedName>
        <fullName evidence="20">Diacylglycerol kinase</fullName>
    </submittedName>
</protein>
<dbReference type="GO" id="GO:0016301">
    <property type="term" value="F:kinase activity"/>
    <property type="evidence" value="ECO:0007669"/>
    <property type="project" value="UniProtKB-KW"/>
</dbReference>
<keyword evidence="18" id="KW-0479">Metal-binding</keyword>
<feature type="binding site" evidence="16">
    <location>
        <position position="65"/>
    </location>
    <ligand>
        <name>substrate</name>
    </ligand>
</feature>
<evidence type="ECO:0000256" key="18">
    <source>
        <dbReference type="PIRSR" id="PIRSR600829-4"/>
    </source>
</evidence>
<feature type="active site" description="Proton acceptor" evidence="15">
    <location>
        <position position="65"/>
    </location>
</feature>
<evidence type="ECO:0000256" key="9">
    <source>
        <dbReference type="ARBA" id="ARBA00022840"/>
    </source>
</evidence>
<feature type="binding site" evidence="16">
    <location>
        <position position="51"/>
    </location>
    <ligand>
        <name>substrate</name>
    </ligand>
</feature>